<name>A0A2N5HIU0_9BACI</name>
<sequence>MLIFISDLHLMDHTAGRHQLEAATFRDIFKELGYQAQEAVSPFEPQNQEIIIVLLGDIFDLIRTESWFFQKNTGEQIDLKDRPWGNPSKKTEEIANDILNNIIKENEEIFSILAGKEWKTLGFPKKPEIMYLQGNHDRLCNVYPSLREKVINILDLKDQLPSNPFPNYLKAEEYGVYARHGHEWDPFNFEGDYLTPSNYFKTPIGDVIASEIASKLPIEVGRRLRNTELPEKDVIQICNNFRNLFDVRPLSAIIPWLSFQVQRYEKYGENVQQAINAAFRQIGDEFMEIPFVKDWIKRNDQFWNPLDQADLIQILGTVLKNFNVGNSEGKLKLFEKLNQLKGLWSQDQYLIGAKKDFETLSSRYSYVLYGHTHIPFQYPIDVLMEKGSSKPTEQVYLNTGTWRPSYFQSLTGRGFTTWNHLTFTTIYKPGEIMDGQVVHTPTFNTWTGYMKKV</sequence>
<comment type="caution">
    <text evidence="1">The sequence shown here is derived from an EMBL/GenBank/DDBJ whole genome shotgun (WGS) entry which is preliminary data.</text>
</comment>
<dbReference type="Proteomes" id="UP000234950">
    <property type="component" value="Unassembled WGS sequence"/>
</dbReference>
<dbReference type="OrthoDB" id="5482554at2"/>
<keyword evidence="2" id="KW-1185">Reference proteome</keyword>
<evidence type="ECO:0000313" key="1">
    <source>
        <dbReference type="EMBL" id="PLS05430.1"/>
    </source>
</evidence>
<organism evidence="1 2">
    <name type="scientific">Neobacillus cucumis</name>
    <dbReference type="NCBI Taxonomy" id="1740721"/>
    <lineage>
        <taxon>Bacteria</taxon>
        <taxon>Bacillati</taxon>
        <taxon>Bacillota</taxon>
        <taxon>Bacilli</taxon>
        <taxon>Bacillales</taxon>
        <taxon>Bacillaceae</taxon>
        <taxon>Neobacillus</taxon>
    </lineage>
</organism>
<proteinExistence type="predicted"/>
<dbReference type="AlphaFoldDB" id="A0A2N5HIU0"/>
<dbReference type="SUPFAM" id="SSF56300">
    <property type="entry name" value="Metallo-dependent phosphatases"/>
    <property type="match status" value="1"/>
</dbReference>
<evidence type="ECO:0000313" key="2">
    <source>
        <dbReference type="Proteomes" id="UP000234950"/>
    </source>
</evidence>
<dbReference type="InterPro" id="IPR029052">
    <property type="entry name" value="Metallo-depent_PP-like"/>
</dbReference>
<accession>A0A2N5HIU0</accession>
<dbReference type="RefSeq" id="WP_101647870.1">
    <property type="nucleotide sequence ID" value="NZ_PGVE01000041.1"/>
</dbReference>
<gene>
    <name evidence="1" type="ORF">CVD27_10565</name>
</gene>
<protein>
    <submittedName>
        <fullName evidence="1">Uncharacterized protein</fullName>
    </submittedName>
</protein>
<dbReference type="EMBL" id="PGVE01000041">
    <property type="protein sequence ID" value="PLS05430.1"/>
    <property type="molecule type" value="Genomic_DNA"/>
</dbReference>
<reference evidence="1 2" key="1">
    <citation type="submission" date="2017-11" db="EMBL/GenBank/DDBJ databases">
        <title>Comparitive Functional Genomics of Dry Heat Resistant strains isolated from the Viking Spacecraft.</title>
        <authorList>
            <person name="Seuylemezian A."/>
            <person name="Cooper K."/>
            <person name="Vaishampayan P."/>
        </authorList>
    </citation>
    <scope>NUCLEOTIDE SEQUENCE [LARGE SCALE GENOMIC DNA]</scope>
    <source>
        <strain evidence="1 2">V32-6</strain>
    </source>
</reference>